<dbReference type="InterPro" id="IPR011991">
    <property type="entry name" value="ArsR-like_HTH"/>
</dbReference>
<sequence length="452" mass="50902">MDQKEKLIELLDEENEPWFIFKPSIGTPLELGKLLSAVANEASIAGKSEGLVILGIEGETRSIVGTEFNQSALTKGERLSDFLSKNIFPAAPIAFNSVEIGGKRVVITSIQRARHTPIAFQKIRYCRNEEGVANLERRFDKEQLLWRCLIEGRPTMENTASVNQRPSFNQIKSLSRGKNWDLYDVELKTKQGDFNLLSYCLSDQGPSFRIPFYDEDGSVSSSVDFPPFNLLSQIDYLIDFASKQNKTRGLEHLQSGKREEISLFDQLCLSEAIQNAFLHNDYSSLSLPRIAFYPNRIEVESFGPLASFQTNEGLLKGRSMPFNPSLYEAYMAMHPETMKGEGVKLIKRRLGKKAIEITQDSVKYTIPFNFPLSEKKEEEAVKGNPLTATDIKILLSVKQNPNLSHEQIGKLLGKGKTTVHQGLAKLKKLGYIKRVGSRKTGSWEMLLDVKND</sequence>
<dbReference type="Proteomes" id="UP000823634">
    <property type="component" value="Unassembled WGS sequence"/>
</dbReference>
<reference evidence="2" key="2">
    <citation type="journal article" date="2021" name="PeerJ">
        <title>Extensive microbial diversity within the chicken gut microbiome revealed by metagenomics and culture.</title>
        <authorList>
            <person name="Gilroy R."/>
            <person name="Ravi A."/>
            <person name="Getino M."/>
            <person name="Pursley I."/>
            <person name="Horton D.L."/>
            <person name="Alikhan N.F."/>
            <person name="Baker D."/>
            <person name="Gharbi K."/>
            <person name="Hall N."/>
            <person name="Watson M."/>
            <person name="Adriaenssens E.M."/>
            <person name="Foster-Nyarko E."/>
            <person name="Jarju S."/>
            <person name="Secka A."/>
            <person name="Antonio M."/>
            <person name="Oren A."/>
            <person name="Chaudhuri R.R."/>
            <person name="La Ragione R."/>
            <person name="Hildebrand F."/>
            <person name="Pallen M.J."/>
        </authorList>
    </citation>
    <scope>NUCLEOTIDE SEQUENCE</scope>
    <source>
        <strain evidence="2">17113</strain>
    </source>
</reference>
<dbReference type="InterPro" id="IPR038461">
    <property type="entry name" value="Schlafen_AlbA_2_dom_sf"/>
</dbReference>
<dbReference type="Pfam" id="PF04326">
    <property type="entry name" value="SLFN_AlbA_2"/>
    <property type="match status" value="1"/>
</dbReference>
<evidence type="ECO:0000259" key="1">
    <source>
        <dbReference type="Pfam" id="PF04326"/>
    </source>
</evidence>
<dbReference type="EMBL" id="JADINA010000003">
    <property type="protein sequence ID" value="MBO8425769.1"/>
    <property type="molecule type" value="Genomic_DNA"/>
</dbReference>
<comment type="caution">
    <text evidence="2">The sequence shown here is derived from an EMBL/GenBank/DDBJ whole genome shotgun (WGS) entry which is preliminary data.</text>
</comment>
<dbReference type="InterPro" id="IPR038475">
    <property type="entry name" value="RecG_C_sf"/>
</dbReference>
<dbReference type="InterPro" id="IPR036388">
    <property type="entry name" value="WH-like_DNA-bd_sf"/>
</dbReference>
<dbReference type="PANTHER" id="PTHR30595">
    <property type="entry name" value="GLPR-RELATED TRANSCRIPTIONAL REPRESSOR"/>
    <property type="match status" value="1"/>
</dbReference>
<dbReference type="InterPro" id="IPR036390">
    <property type="entry name" value="WH_DNA-bd_sf"/>
</dbReference>
<accession>A0A9D9DDM1</accession>
<evidence type="ECO:0000313" key="2">
    <source>
        <dbReference type="EMBL" id="MBO8425769.1"/>
    </source>
</evidence>
<dbReference type="InterPro" id="IPR007421">
    <property type="entry name" value="Schlafen_AlbA_2_dom"/>
</dbReference>
<dbReference type="Gene3D" id="3.30.950.30">
    <property type="entry name" value="Schlafen, AAA domain"/>
    <property type="match status" value="1"/>
</dbReference>
<dbReference type="Gene3D" id="3.30.565.60">
    <property type="match status" value="1"/>
</dbReference>
<gene>
    <name evidence="2" type="ORF">IAC61_00425</name>
</gene>
<protein>
    <submittedName>
        <fullName evidence="2">DNA binding domain-containing protein</fullName>
    </submittedName>
</protein>
<dbReference type="Gene3D" id="1.10.10.10">
    <property type="entry name" value="Winged helix-like DNA-binding domain superfamily/Winged helix DNA-binding domain"/>
    <property type="match status" value="1"/>
</dbReference>
<name>A0A9D9DDM1_9FIRM</name>
<dbReference type="CDD" id="cd00090">
    <property type="entry name" value="HTH_ARSR"/>
    <property type="match status" value="1"/>
</dbReference>
<evidence type="ECO:0000313" key="3">
    <source>
        <dbReference type="Proteomes" id="UP000823634"/>
    </source>
</evidence>
<dbReference type="PANTHER" id="PTHR30595:SF6">
    <property type="entry name" value="SCHLAFEN ALBA-2 DOMAIN-CONTAINING PROTEIN"/>
    <property type="match status" value="1"/>
</dbReference>
<feature type="domain" description="Schlafen AlbA-2" evidence="1">
    <location>
        <begin position="21"/>
        <end position="131"/>
    </location>
</feature>
<organism evidence="2 3">
    <name type="scientific">Candidatus Alloenteromonas pullistercoris</name>
    <dbReference type="NCBI Taxonomy" id="2840785"/>
    <lineage>
        <taxon>Bacteria</taxon>
        <taxon>Bacillati</taxon>
        <taxon>Bacillota</taxon>
        <taxon>Bacillota incertae sedis</taxon>
        <taxon>Candidatus Alloenteromonas</taxon>
    </lineage>
</organism>
<proteinExistence type="predicted"/>
<reference evidence="2" key="1">
    <citation type="submission" date="2020-10" db="EMBL/GenBank/DDBJ databases">
        <authorList>
            <person name="Gilroy R."/>
        </authorList>
    </citation>
    <scope>NUCLEOTIDE SEQUENCE</scope>
    <source>
        <strain evidence="2">17113</strain>
    </source>
</reference>
<dbReference type="Pfam" id="PF13412">
    <property type="entry name" value="HTH_24"/>
    <property type="match status" value="1"/>
</dbReference>
<dbReference type="SUPFAM" id="SSF46785">
    <property type="entry name" value="Winged helix' DNA-binding domain"/>
    <property type="match status" value="1"/>
</dbReference>
<dbReference type="AlphaFoldDB" id="A0A9D9DDM1"/>